<evidence type="ECO:0000259" key="8">
    <source>
        <dbReference type="PROSITE" id="PS50928"/>
    </source>
</evidence>
<dbReference type="GO" id="GO:0055085">
    <property type="term" value="P:transmembrane transport"/>
    <property type="evidence" value="ECO:0007669"/>
    <property type="project" value="InterPro"/>
</dbReference>
<evidence type="ECO:0000256" key="5">
    <source>
        <dbReference type="ARBA" id="ARBA00022989"/>
    </source>
</evidence>
<keyword evidence="3" id="KW-1003">Cell membrane</keyword>
<reference evidence="9 10" key="1">
    <citation type="submission" date="2018-06" db="EMBL/GenBank/DDBJ databases">
        <authorList>
            <consortium name="Pathogen Informatics"/>
            <person name="Doyle S."/>
        </authorList>
    </citation>
    <scope>NUCLEOTIDE SEQUENCE [LARGE SCALE GENOMIC DNA]</scope>
    <source>
        <strain evidence="9 10">NCTC4824</strain>
    </source>
</reference>
<feature type="transmembrane region" description="Helical" evidence="7">
    <location>
        <begin position="309"/>
        <end position="334"/>
    </location>
</feature>
<dbReference type="InterPro" id="IPR050809">
    <property type="entry name" value="UgpAE/MalFG_permease"/>
</dbReference>
<dbReference type="STRING" id="1348624.GCA_001591545_00208"/>
<evidence type="ECO:0000256" key="1">
    <source>
        <dbReference type="ARBA" id="ARBA00004651"/>
    </source>
</evidence>
<feature type="transmembrane region" description="Helical" evidence="7">
    <location>
        <begin position="206"/>
        <end position="228"/>
    </location>
</feature>
<keyword evidence="2 7" id="KW-0813">Transport</keyword>
<dbReference type="EMBL" id="LS483476">
    <property type="protein sequence ID" value="SQI53795.1"/>
    <property type="molecule type" value="Genomic_DNA"/>
</dbReference>
<dbReference type="InterPro" id="IPR035906">
    <property type="entry name" value="MetI-like_sf"/>
</dbReference>
<sequence length="343" mass="38756">MSALKEQIVDTTTSPLIGEVNVKKERKKLNMDMNDPDFKRRQKTYKRKMIFQNWQLYLFALPLVAYIIVFAYFPMYGIQIAFKDFNPVDGILGSPWVGFKHFERFFNSYYFWDLIKNTVGISLYSLLAGFPIPIILALSLNEAKDGIFKRTVQTVTYAPHFISVVVMSGIIITFLTPSTGIINFFIQALGFEPISFLTEPGWFKSVFVWSGIWQSTGWGTIIYLAALAGVDPEQHEAATIDGATRWQRIWHINLPAIIPTIIILLILNVGSFLSVGFEKILLLQNALNMGSSDVISTFVYRIGLVEGQYSFGAAVDIFNAVINASLLITVNYIARKKSEASLW</sequence>
<dbReference type="KEGG" id="blen:NCTC4824_01112"/>
<dbReference type="PANTHER" id="PTHR43227:SF11">
    <property type="entry name" value="BLL4140 PROTEIN"/>
    <property type="match status" value="1"/>
</dbReference>
<dbReference type="InterPro" id="IPR000515">
    <property type="entry name" value="MetI-like"/>
</dbReference>
<feature type="transmembrane region" description="Helical" evidence="7">
    <location>
        <begin position="56"/>
        <end position="75"/>
    </location>
</feature>
<dbReference type="CDD" id="cd06261">
    <property type="entry name" value="TM_PBP2"/>
    <property type="match status" value="1"/>
</dbReference>
<feature type="domain" description="ABC transmembrane type-1" evidence="8">
    <location>
        <begin position="115"/>
        <end position="330"/>
    </location>
</feature>
<keyword evidence="5 7" id="KW-1133">Transmembrane helix</keyword>
<dbReference type="Proteomes" id="UP000249134">
    <property type="component" value="Chromosome 1"/>
</dbReference>
<proteinExistence type="inferred from homology"/>
<gene>
    <name evidence="9" type="primary">ugpA_5</name>
    <name evidence="9" type="ORF">NCTC4824_01112</name>
</gene>
<evidence type="ECO:0000256" key="6">
    <source>
        <dbReference type="ARBA" id="ARBA00023136"/>
    </source>
</evidence>
<name>A0A2X4YQ51_LEDLE</name>
<dbReference type="AlphaFoldDB" id="A0A2X4YQ51"/>
<dbReference type="SUPFAM" id="SSF161098">
    <property type="entry name" value="MetI-like"/>
    <property type="match status" value="1"/>
</dbReference>
<comment type="similarity">
    <text evidence="7">Belongs to the binding-protein-dependent transport system permease family.</text>
</comment>
<accession>A0A2X4YQ51</accession>
<dbReference type="Pfam" id="PF00528">
    <property type="entry name" value="BPD_transp_1"/>
    <property type="match status" value="1"/>
</dbReference>
<protein>
    <submittedName>
        <fullName evidence="9">Sugar ABC transporter permease</fullName>
    </submittedName>
</protein>
<organism evidence="9 10">
    <name type="scientific">Lederbergia lenta</name>
    <name type="common">Bacillus lentus</name>
    <dbReference type="NCBI Taxonomy" id="1467"/>
    <lineage>
        <taxon>Bacteria</taxon>
        <taxon>Bacillati</taxon>
        <taxon>Bacillota</taxon>
        <taxon>Bacilli</taxon>
        <taxon>Bacillales</taxon>
        <taxon>Bacillaceae</taxon>
        <taxon>Lederbergia</taxon>
    </lineage>
</organism>
<feature type="transmembrane region" description="Helical" evidence="7">
    <location>
        <begin position="121"/>
        <end position="140"/>
    </location>
</feature>
<comment type="subcellular location">
    <subcellularLocation>
        <location evidence="1 7">Cell membrane</location>
        <topology evidence="1 7">Multi-pass membrane protein</topology>
    </subcellularLocation>
</comment>
<evidence type="ECO:0000313" key="9">
    <source>
        <dbReference type="EMBL" id="SQI53795.1"/>
    </source>
</evidence>
<dbReference type="PROSITE" id="PS50928">
    <property type="entry name" value="ABC_TM1"/>
    <property type="match status" value="1"/>
</dbReference>
<dbReference type="PANTHER" id="PTHR43227">
    <property type="entry name" value="BLL4140 PROTEIN"/>
    <property type="match status" value="1"/>
</dbReference>
<evidence type="ECO:0000313" key="10">
    <source>
        <dbReference type="Proteomes" id="UP000249134"/>
    </source>
</evidence>
<evidence type="ECO:0000256" key="4">
    <source>
        <dbReference type="ARBA" id="ARBA00022692"/>
    </source>
</evidence>
<feature type="transmembrane region" description="Helical" evidence="7">
    <location>
        <begin position="249"/>
        <end position="273"/>
    </location>
</feature>
<evidence type="ECO:0000256" key="7">
    <source>
        <dbReference type="RuleBase" id="RU363032"/>
    </source>
</evidence>
<dbReference type="Gene3D" id="1.10.3720.10">
    <property type="entry name" value="MetI-like"/>
    <property type="match status" value="1"/>
</dbReference>
<dbReference type="GO" id="GO:0005886">
    <property type="term" value="C:plasma membrane"/>
    <property type="evidence" value="ECO:0007669"/>
    <property type="project" value="UniProtKB-SubCell"/>
</dbReference>
<evidence type="ECO:0000256" key="3">
    <source>
        <dbReference type="ARBA" id="ARBA00022475"/>
    </source>
</evidence>
<feature type="transmembrane region" description="Helical" evidence="7">
    <location>
        <begin position="161"/>
        <end position="186"/>
    </location>
</feature>
<evidence type="ECO:0000256" key="2">
    <source>
        <dbReference type="ARBA" id="ARBA00022448"/>
    </source>
</evidence>
<keyword evidence="6 7" id="KW-0472">Membrane</keyword>
<keyword evidence="10" id="KW-1185">Reference proteome</keyword>
<keyword evidence="4 7" id="KW-0812">Transmembrane</keyword>